<protein>
    <submittedName>
        <fullName evidence="3">Uncharacterized protein DUF3131</fullName>
    </submittedName>
</protein>
<sequence length="445" mass="48667">MTFRDGLIAGRSHIAFLVGLLLSTALIVRIEQWERDPTHLYAEIPYSSQIPERQPAPLTAEDKAAAAIAWTYLTAHTRAATGLVDPAAGNRAATLWNVGSQILGTLAAERLDLVTATDAEARIDRVLAALSRVPLFDGALPSRFLDTETLQPVTHDGRPTEREDLGWSAVDLGRLLNALDLWGRAHPRQAPAIAHLLAGWRLDAAVADRALRASIMNGSGKPEFHQEGRLGYGQYAAKGFQLFGFDLAQATDLRPTLGWVEVDGVEVPVDRRAMGAGTRTHTLSEPWMFDGLEYGFDRTSRELAWRTFLAQERRFEHSGQLTGAGEGPLDRAPWFAQATVQANGKPWRTLDDADREAAALRTVATKAAFGWDALFATDYAARLRAALTDRADATQGWYAGFYEVDGTTNKVLTLETNALVLEAMAARRDGPLRPAVLFGRRAETS</sequence>
<keyword evidence="1" id="KW-0472">Membrane</keyword>
<organism evidence="3 4">
    <name type="scientific">Nitrospirillum amazonense</name>
    <dbReference type="NCBI Taxonomy" id="28077"/>
    <lineage>
        <taxon>Bacteria</taxon>
        <taxon>Pseudomonadati</taxon>
        <taxon>Pseudomonadota</taxon>
        <taxon>Alphaproteobacteria</taxon>
        <taxon>Rhodospirillales</taxon>
        <taxon>Azospirillaceae</taxon>
        <taxon>Nitrospirillum</taxon>
    </lineage>
</organism>
<dbReference type="EMBL" id="VITV01000002">
    <property type="protein sequence ID" value="TWB80044.1"/>
    <property type="molecule type" value="Genomic_DNA"/>
</dbReference>
<gene>
    <name evidence="3" type="ORF">FBZ87_102468</name>
</gene>
<dbReference type="AlphaFoldDB" id="A0A560KDN2"/>
<feature type="domain" description="DUF3131" evidence="2">
    <location>
        <begin position="65"/>
        <end position="425"/>
    </location>
</feature>
<keyword evidence="1" id="KW-1133">Transmembrane helix</keyword>
<comment type="caution">
    <text evidence="3">The sequence shown here is derived from an EMBL/GenBank/DDBJ whole genome shotgun (WGS) entry which is preliminary data.</text>
</comment>
<feature type="transmembrane region" description="Helical" evidence="1">
    <location>
        <begin position="12"/>
        <end position="30"/>
    </location>
</feature>
<name>A0A560KDN2_9PROT</name>
<proteinExistence type="predicted"/>
<dbReference type="RefSeq" id="WP_145609477.1">
    <property type="nucleotide sequence ID" value="NZ_VITV01000002.1"/>
</dbReference>
<evidence type="ECO:0000259" key="2">
    <source>
        <dbReference type="Pfam" id="PF11329"/>
    </source>
</evidence>
<dbReference type="Pfam" id="PF11329">
    <property type="entry name" value="DUF3131"/>
    <property type="match status" value="1"/>
</dbReference>
<reference evidence="3 4" key="1">
    <citation type="submission" date="2019-06" db="EMBL/GenBank/DDBJ databases">
        <title>Genomic Encyclopedia of Type Strains, Phase IV (KMG-V): Genome sequencing to study the core and pangenomes of soil and plant-associated prokaryotes.</title>
        <authorList>
            <person name="Whitman W."/>
        </authorList>
    </citation>
    <scope>NUCLEOTIDE SEQUENCE [LARGE SCALE GENOMIC DNA]</scope>
    <source>
        <strain evidence="3 4">BR 12005</strain>
    </source>
</reference>
<evidence type="ECO:0000256" key="1">
    <source>
        <dbReference type="SAM" id="Phobius"/>
    </source>
</evidence>
<evidence type="ECO:0000313" key="3">
    <source>
        <dbReference type="EMBL" id="TWB80044.1"/>
    </source>
</evidence>
<dbReference type="Gene3D" id="1.50.10.140">
    <property type="match status" value="1"/>
</dbReference>
<accession>A0A560KDN2</accession>
<keyword evidence="1" id="KW-0812">Transmembrane</keyword>
<dbReference type="Proteomes" id="UP000320516">
    <property type="component" value="Unassembled WGS sequence"/>
</dbReference>
<evidence type="ECO:0000313" key="4">
    <source>
        <dbReference type="Proteomes" id="UP000320516"/>
    </source>
</evidence>
<dbReference type="InterPro" id="IPR021478">
    <property type="entry name" value="DUF3131"/>
</dbReference>